<sequence>MADYTLEVKDSFTVLGIGTELKSDYTDYAGINKEKADFWSAVKQDGRLDMLKAEATNDYIFVVNEAENN</sequence>
<proteinExistence type="predicted"/>
<dbReference type="EMBL" id="JAWJAY010001487">
    <property type="protein sequence ID" value="MDV2888454.1"/>
    <property type="molecule type" value="Genomic_DNA"/>
</dbReference>
<dbReference type="Proteomes" id="UP001285636">
    <property type="component" value="Unassembled WGS sequence"/>
</dbReference>
<feature type="non-terminal residue" evidence="2">
    <location>
        <position position="69"/>
    </location>
</feature>
<gene>
    <name evidence="2" type="ORF">RYX45_25150</name>
</gene>
<dbReference type="InterPro" id="IPR029441">
    <property type="entry name" value="Cass2"/>
</dbReference>
<evidence type="ECO:0000313" key="2">
    <source>
        <dbReference type="EMBL" id="MDV2888454.1"/>
    </source>
</evidence>
<protein>
    <submittedName>
        <fullName evidence="2">Effector binding domain-containing protein</fullName>
    </submittedName>
</protein>
<evidence type="ECO:0000313" key="3">
    <source>
        <dbReference type="Proteomes" id="UP001285636"/>
    </source>
</evidence>
<dbReference type="RefSeq" id="WP_323468362.1">
    <property type="nucleotide sequence ID" value="NZ_JAWJAY010001487.1"/>
</dbReference>
<dbReference type="Pfam" id="PF14526">
    <property type="entry name" value="Cass2"/>
    <property type="match status" value="1"/>
</dbReference>
<name>A0AAJ2NTE4_ALKPS</name>
<reference evidence="2" key="1">
    <citation type="submission" date="2023-10" db="EMBL/GenBank/DDBJ databases">
        <title>Screening of Alkalihalophilus pseudofirmusBZ-TG-HK211 and Its Alleviation of Salt Stress on Rapeseed Growth.</title>
        <authorList>
            <person name="Zhao B."/>
            <person name="Guo T."/>
        </authorList>
    </citation>
    <scope>NUCLEOTIDE SEQUENCE</scope>
    <source>
        <strain evidence="2">BZ-TG-HK211</strain>
    </source>
</reference>
<dbReference type="AlphaFoldDB" id="A0AAJ2NTE4"/>
<evidence type="ECO:0000259" key="1">
    <source>
        <dbReference type="Pfam" id="PF14526"/>
    </source>
</evidence>
<feature type="domain" description="Integron-associated effector binding protein" evidence="1">
    <location>
        <begin position="6"/>
        <end position="67"/>
    </location>
</feature>
<organism evidence="2 3">
    <name type="scientific">Alkalihalophilus pseudofirmus</name>
    <name type="common">Bacillus pseudofirmus</name>
    <dbReference type="NCBI Taxonomy" id="79885"/>
    <lineage>
        <taxon>Bacteria</taxon>
        <taxon>Bacillati</taxon>
        <taxon>Bacillota</taxon>
        <taxon>Bacilli</taxon>
        <taxon>Bacillales</taxon>
        <taxon>Bacillaceae</taxon>
        <taxon>Alkalihalophilus</taxon>
    </lineage>
</organism>
<accession>A0AAJ2NTE4</accession>
<comment type="caution">
    <text evidence="2">The sequence shown here is derived from an EMBL/GenBank/DDBJ whole genome shotgun (WGS) entry which is preliminary data.</text>
</comment>